<gene>
    <name evidence="1" type="ORF">DZC73_05685</name>
</gene>
<keyword evidence="2" id="KW-1185">Reference proteome</keyword>
<protein>
    <submittedName>
        <fullName evidence="1">Uncharacterized protein</fullName>
    </submittedName>
</protein>
<organism evidence="1 2">
    <name type="scientific">Piscinibacter terrae</name>
    <dbReference type="NCBI Taxonomy" id="2496871"/>
    <lineage>
        <taxon>Bacteria</taxon>
        <taxon>Pseudomonadati</taxon>
        <taxon>Pseudomonadota</taxon>
        <taxon>Betaproteobacteria</taxon>
        <taxon>Burkholderiales</taxon>
        <taxon>Sphaerotilaceae</taxon>
        <taxon>Piscinibacter</taxon>
    </lineage>
</organism>
<dbReference type="AlphaFoldDB" id="A0A3N7HW11"/>
<evidence type="ECO:0000313" key="1">
    <source>
        <dbReference type="EMBL" id="RQP26497.1"/>
    </source>
</evidence>
<sequence length="522" mass="58307">MERLGLRKPIRAHLARQGRVPAFAVHRDARQLARRAWRWLKSIDDGADSLHITVVSTVQRITEYRSIGAFGLIVLDDEHINALGWMQSLRFSDELPIFVQTELMLRAAERCLEQSRWREAAAICQRAHWDLHRHAELGRSFPAIDRPQRILVNRSDDGELGLDLQARHAIPIAAHFVVGHEIGHHVVRSSDRAAQLRATANTIVHKHLWEGLEGTYSQLHAIVKPSSEYTIGPAGEYLKSASRGTQLLPALARIEFAATEELVADLHGLLFATAFCLENQVPPGALVQTLLQVFEDLLMNQLVRIIADNTPASGTGGAADFPYGRYAYRASALPGLIAATLAGTFALSSQAINEFRRYWQSDEAQAALDQGVEQATMRSRLFDQVDILARGGFVHAVMTEVPAMPPYPAFVATLPPQMQGTQIWVYAPFTVPKAYYGEDAVFVRDQARLPHVYRGFATACQKIAAAVWSPDAVFETFGNQYLPMTDERSLASRFEMARHPRLDVVQRMSSFDEIRFDDRGQA</sequence>
<comment type="caution">
    <text evidence="1">The sequence shown here is derived from an EMBL/GenBank/DDBJ whole genome shotgun (WGS) entry which is preliminary data.</text>
</comment>
<name>A0A3N7HW11_9BURK</name>
<dbReference type="Proteomes" id="UP000267464">
    <property type="component" value="Unassembled WGS sequence"/>
</dbReference>
<dbReference type="EMBL" id="QUSW01000001">
    <property type="protein sequence ID" value="RQP26497.1"/>
    <property type="molecule type" value="Genomic_DNA"/>
</dbReference>
<reference evidence="1 2" key="1">
    <citation type="submission" date="2018-08" db="EMBL/GenBank/DDBJ databases">
        <authorList>
            <person name="Khan S.A."/>
            <person name="Jeon C.O."/>
            <person name="Chun B.H."/>
            <person name="Jeong S.E."/>
        </authorList>
    </citation>
    <scope>NUCLEOTIDE SEQUENCE [LARGE SCALE GENOMIC DNA]</scope>
    <source>
        <strain evidence="1 2">S-16</strain>
    </source>
</reference>
<reference evidence="1 2" key="2">
    <citation type="submission" date="2018-12" db="EMBL/GenBank/DDBJ databases">
        <title>Rhizobacter gummiphilus sp. nov., a rubber-degrading bacterium isolated from the soil of a botanical garden in Japan.</title>
        <authorList>
            <person name="Shunsuke S.S."/>
        </authorList>
    </citation>
    <scope>NUCLEOTIDE SEQUENCE [LARGE SCALE GENOMIC DNA]</scope>
    <source>
        <strain evidence="1 2">S-16</strain>
    </source>
</reference>
<proteinExistence type="predicted"/>
<accession>A0A3N7HW11</accession>
<evidence type="ECO:0000313" key="2">
    <source>
        <dbReference type="Proteomes" id="UP000267464"/>
    </source>
</evidence>
<dbReference type="RefSeq" id="WP_124539184.1">
    <property type="nucleotide sequence ID" value="NZ_QUSW01000001.1"/>
</dbReference>